<dbReference type="RefSeq" id="WP_188366834.1">
    <property type="nucleotide sequence ID" value="NZ_BMDT01000002.1"/>
</dbReference>
<gene>
    <name evidence="6" type="ORF">GCM10011482_06430</name>
</gene>
<dbReference type="Pfam" id="PF00359">
    <property type="entry name" value="PTS_EIIA_2"/>
    <property type="match status" value="1"/>
</dbReference>
<keyword evidence="1" id="KW-0677">Repeat</keyword>
<reference evidence="6" key="2">
    <citation type="submission" date="2020-09" db="EMBL/GenBank/DDBJ databases">
        <authorList>
            <person name="Sun Q."/>
            <person name="Sedlacek I."/>
        </authorList>
    </citation>
    <scope>NUCLEOTIDE SEQUENCE</scope>
    <source>
        <strain evidence="6">CCM 8433</strain>
    </source>
</reference>
<feature type="domain" description="PRD" evidence="5">
    <location>
        <begin position="289"/>
        <end position="396"/>
    </location>
</feature>
<dbReference type="PANTHER" id="PTHR30185:SF18">
    <property type="entry name" value="TRANSCRIPTIONAL REGULATOR MTLR"/>
    <property type="match status" value="1"/>
</dbReference>
<keyword evidence="7" id="KW-1185">Reference proteome</keyword>
<dbReference type="GO" id="GO:0006355">
    <property type="term" value="P:regulation of DNA-templated transcription"/>
    <property type="evidence" value="ECO:0007669"/>
    <property type="project" value="InterPro"/>
</dbReference>
<evidence type="ECO:0000313" key="6">
    <source>
        <dbReference type="EMBL" id="GGI64989.1"/>
    </source>
</evidence>
<keyword evidence="2" id="KW-0805">Transcription regulation</keyword>
<feature type="domain" description="PRD" evidence="5">
    <location>
        <begin position="183"/>
        <end position="287"/>
    </location>
</feature>
<dbReference type="InterPro" id="IPR050661">
    <property type="entry name" value="BglG_antiterminators"/>
</dbReference>
<name>A0A917JE48_9ENTE</name>
<dbReference type="CDD" id="cd05568">
    <property type="entry name" value="PTS_IIB_bgl_like"/>
    <property type="match status" value="1"/>
</dbReference>
<dbReference type="Gene3D" id="1.10.1790.10">
    <property type="entry name" value="PRD domain"/>
    <property type="match status" value="1"/>
</dbReference>
<evidence type="ECO:0000256" key="2">
    <source>
        <dbReference type="ARBA" id="ARBA00023015"/>
    </source>
</evidence>
<dbReference type="PANTHER" id="PTHR30185">
    <property type="entry name" value="CRYPTIC BETA-GLUCOSIDE BGL OPERON ANTITERMINATOR"/>
    <property type="match status" value="1"/>
</dbReference>
<dbReference type="EMBL" id="BMDT01000002">
    <property type="protein sequence ID" value="GGI64989.1"/>
    <property type="molecule type" value="Genomic_DNA"/>
</dbReference>
<dbReference type="SUPFAM" id="SSF63520">
    <property type="entry name" value="PTS-regulatory domain, PRD"/>
    <property type="match status" value="2"/>
</dbReference>
<dbReference type="SUPFAM" id="SSF55804">
    <property type="entry name" value="Phoshotransferase/anion transport protein"/>
    <property type="match status" value="1"/>
</dbReference>
<dbReference type="Gene3D" id="3.40.930.10">
    <property type="entry name" value="Mannitol-specific EII, Chain A"/>
    <property type="match status" value="1"/>
</dbReference>
<dbReference type="InterPro" id="IPR011608">
    <property type="entry name" value="PRD"/>
</dbReference>
<dbReference type="InterPro" id="IPR002178">
    <property type="entry name" value="PTS_EIIA_type-2_dom"/>
</dbReference>
<comment type="caution">
    <text evidence="6">The sequence shown here is derived from an EMBL/GenBank/DDBJ whole genome shotgun (WGS) entry which is preliminary data.</text>
</comment>
<feature type="domain" description="PTS EIIA type-2" evidence="4">
    <location>
        <begin position="498"/>
        <end position="639"/>
    </location>
</feature>
<evidence type="ECO:0000313" key="7">
    <source>
        <dbReference type="Proteomes" id="UP000622610"/>
    </source>
</evidence>
<sequence>MNNRQQALLLALLEQMTYQTTKALAESFSVSERTLQTDLNRIEEYLAAQPLQVQLQRKKGTGVRIEGHDSQRARLKKKVNQGLNQPSFDEEKRTELLIFHLLMAKKGQSLDELAEKMFVSRMEIKRLLEALHAFFSYNGLSLVSKPRIGTLVEGSERKKRELLAQNLKAIQKSDPQTMMLKDFFSKETLSLIQRILREVLTKEGVGYNPELSNVDIHIYFMLERMWQGETVLLSDEEHQLVENTLAQKLSSCVLVKLSDVYPVVFSPNEIDYLALRLAHVISKEQGERQSLEKAQALTVHLIKGVEQLMCVDFQQDPTLEANLMSHLSSTYFRINHGFSISNPLTKEILGTYTHLFLVIQMVLESFFSEEDFYIPQEEIAYLTVHFQAAFERTQKPKQKRFEAILVSQYSQSMATFLEARLNRELPDLTIKKTIEYLDGMSADFGSADFIVSTVPLDNATLPVVVISPMITESDVAQLLKYMLEHQPIKTKKQFDLARFTNPFLVFPQLDFANVSDLLHFLGEHLVNEGYVASSFVASLIDRESRSSTRVAPFIALPHGNPDLVKLSTISIATLREPMDWHGEKVQLVLLLAVRQEELKDEQFKRLFPLIHYLESNHTVLNHLLTEKNPLNLIQLLSEYE</sequence>
<evidence type="ECO:0000259" key="4">
    <source>
        <dbReference type="PROSITE" id="PS51094"/>
    </source>
</evidence>
<organism evidence="6 7">
    <name type="scientific">Enterococcus alcedinis</name>
    <dbReference type="NCBI Taxonomy" id="1274384"/>
    <lineage>
        <taxon>Bacteria</taxon>
        <taxon>Bacillati</taxon>
        <taxon>Bacillota</taxon>
        <taxon>Bacilli</taxon>
        <taxon>Lactobacillales</taxon>
        <taxon>Enterococcaceae</taxon>
        <taxon>Enterococcus</taxon>
    </lineage>
</organism>
<dbReference type="Proteomes" id="UP000622610">
    <property type="component" value="Unassembled WGS sequence"/>
</dbReference>
<dbReference type="PROSITE" id="PS00372">
    <property type="entry name" value="PTS_EIIA_TYPE_2_HIS"/>
    <property type="match status" value="1"/>
</dbReference>
<dbReference type="InterPro" id="IPR036634">
    <property type="entry name" value="PRD_sf"/>
</dbReference>
<proteinExistence type="predicted"/>
<dbReference type="Pfam" id="PF00874">
    <property type="entry name" value="PRD"/>
    <property type="match status" value="1"/>
</dbReference>
<evidence type="ECO:0000256" key="3">
    <source>
        <dbReference type="ARBA" id="ARBA00023163"/>
    </source>
</evidence>
<dbReference type="InterPro" id="IPR036388">
    <property type="entry name" value="WH-like_DNA-bd_sf"/>
</dbReference>
<dbReference type="AlphaFoldDB" id="A0A917JE48"/>
<reference evidence="6" key="1">
    <citation type="journal article" date="2014" name="Int. J. Syst. Evol. Microbiol.">
        <title>Complete genome sequence of Corynebacterium casei LMG S-19264T (=DSM 44701T), isolated from a smear-ripened cheese.</title>
        <authorList>
            <consortium name="US DOE Joint Genome Institute (JGI-PGF)"/>
            <person name="Walter F."/>
            <person name="Albersmeier A."/>
            <person name="Kalinowski J."/>
            <person name="Ruckert C."/>
        </authorList>
    </citation>
    <scope>NUCLEOTIDE SEQUENCE</scope>
    <source>
        <strain evidence="6">CCM 8433</strain>
    </source>
</reference>
<dbReference type="Gene3D" id="3.40.50.2300">
    <property type="match status" value="1"/>
</dbReference>
<evidence type="ECO:0000259" key="5">
    <source>
        <dbReference type="PROSITE" id="PS51372"/>
    </source>
</evidence>
<dbReference type="PROSITE" id="PS51372">
    <property type="entry name" value="PRD_2"/>
    <property type="match status" value="2"/>
</dbReference>
<evidence type="ECO:0000256" key="1">
    <source>
        <dbReference type="ARBA" id="ARBA00022737"/>
    </source>
</evidence>
<dbReference type="InterPro" id="IPR013196">
    <property type="entry name" value="HTH_11"/>
</dbReference>
<keyword evidence="3" id="KW-0804">Transcription</keyword>
<dbReference type="Pfam" id="PF08279">
    <property type="entry name" value="HTH_11"/>
    <property type="match status" value="1"/>
</dbReference>
<accession>A0A917JE48</accession>
<dbReference type="PROSITE" id="PS51094">
    <property type="entry name" value="PTS_EIIA_TYPE_2"/>
    <property type="match status" value="1"/>
</dbReference>
<dbReference type="Gene3D" id="1.10.10.10">
    <property type="entry name" value="Winged helix-like DNA-binding domain superfamily/Winged helix DNA-binding domain"/>
    <property type="match status" value="1"/>
</dbReference>
<protein>
    <submittedName>
        <fullName evidence="6">Transcription antiterminator BglG</fullName>
    </submittedName>
</protein>
<dbReference type="InterPro" id="IPR016152">
    <property type="entry name" value="PTrfase/Anion_transptr"/>
</dbReference>